<evidence type="ECO:0000313" key="2">
    <source>
        <dbReference type="EMBL" id="QPB44291.1"/>
    </source>
</evidence>
<name>A0A7S7YEH1_9VIRU</name>
<dbReference type="KEGG" id="vg:80543487"/>
<feature type="region of interest" description="Disordered" evidence="1">
    <location>
        <begin position="1"/>
        <end position="30"/>
    </location>
</feature>
<keyword evidence="3" id="KW-1185">Reference proteome</keyword>
<proteinExistence type="predicted"/>
<reference evidence="2 3" key="1">
    <citation type="submission" date="2020-09" db="EMBL/GenBank/DDBJ databases">
        <authorList>
            <person name="Zhang R."/>
            <person name="Garcia K."/>
            <person name="Ogata H."/>
        </authorList>
    </citation>
    <scope>NUCLEOTIDE SEQUENCE [LARGE SCALE GENOMIC DNA]</scope>
    <source>
        <strain evidence="3">stheno</strain>
    </source>
</reference>
<evidence type="ECO:0000256" key="1">
    <source>
        <dbReference type="SAM" id="MobiDB-lite"/>
    </source>
</evidence>
<sequence length="118" mass="13220">MNRAPSFFSINPHLQQQQQPEATSPRSQSFDHHARIIADYFTANTAARAPIDAREIQEKLGVEDDAEFGRLLARAAQQSCSSLEELALYTREIERMAITRDQDACSELSGHTAASEER</sequence>
<protein>
    <submittedName>
        <fullName evidence="2">Uncharacterized protein</fullName>
    </submittedName>
</protein>
<dbReference type="Proteomes" id="UP001162098">
    <property type="component" value="Segment"/>
</dbReference>
<feature type="compositionally biased region" description="Polar residues" evidence="1">
    <location>
        <begin position="8"/>
        <end position="28"/>
    </location>
</feature>
<accession>A0A7S7YEH1</accession>
<evidence type="ECO:0000313" key="3">
    <source>
        <dbReference type="Proteomes" id="UP001162098"/>
    </source>
</evidence>
<dbReference type="EMBL" id="MW018138">
    <property type="protein sequence ID" value="QPB44291.1"/>
    <property type="molecule type" value="Genomic_DNA"/>
</dbReference>
<organism evidence="2 3">
    <name type="scientific">Medusavirus stheno T3</name>
    <dbReference type="NCBI Taxonomy" id="3069717"/>
    <lineage>
        <taxon>Viruses</taxon>
        <taxon>Varidnaviria</taxon>
        <taxon>Bamfordvirae</taxon>
        <taxon>Nucleocytoviricota</taxon>
        <taxon>Megaviricetes</taxon>
        <taxon>Mamonoviridae</taxon>
        <taxon>Medusavirus</taxon>
        <taxon>Medusavirus sthenus</taxon>
    </lineage>
</organism>